<accession>A0ABW5SA15</accession>
<keyword evidence="3" id="KW-0326">Glycosidase</keyword>
<sequence length="240" mass="27873">MLNQYHNSWSEISRNGSKSLVMWKSNDLIHWQDQKMLTLGTEDFGCLWAPDVIFNQKTNDYIVHWSSSYKCDNFKSKAIFYSRTKDFKSFGEPQILYKKDDSDVIDSAMYAEGDWYYLFVKSGNNPQSIILLRSKNITGPFERVKAFDRSMSKIEQGKYEAPTAVKVKDGRWALFLDYYGTGAEGQGYIPFIADTLESGNFIRSDKNFSFPYGYKHGTILKISDEEYSRLKAFHKLPSEY</sequence>
<evidence type="ECO:0000313" key="5">
    <source>
        <dbReference type="EMBL" id="MFD2696169.1"/>
    </source>
</evidence>
<gene>
    <name evidence="5" type="ORF">ACFSUE_21450</name>
</gene>
<organism evidence="5 6">
    <name type="scientific">Sporolactobacillus shoreicorticis</name>
    <dbReference type="NCBI Taxonomy" id="1923877"/>
    <lineage>
        <taxon>Bacteria</taxon>
        <taxon>Bacillati</taxon>
        <taxon>Bacillota</taxon>
        <taxon>Bacilli</taxon>
        <taxon>Bacillales</taxon>
        <taxon>Sporolactobacillaceae</taxon>
        <taxon>Sporolactobacillus</taxon>
    </lineage>
</organism>
<dbReference type="InterPro" id="IPR013148">
    <property type="entry name" value="Glyco_hydro_32_N"/>
</dbReference>
<name>A0ABW5SA15_9BACL</name>
<dbReference type="Pfam" id="PF00251">
    <property type="entry name" value="Glyco_hydro_32N"/>
    <property type="match status" value="1"/>
</dbReference>
<keyword evidence="6" id="KW-1185">Reference proteome</keyword>
<evidence type="ECO:0000313" key="6">
    <source>
        <dbReference type="Proteomes" id="UP001597399"/>
    </source>
</evidence>
<dbReference type="RefSeq" id="WP_290446602.1">
    <property type="nucleotide sequence ID" value="NZ_JAMXWM010000033.1"/>
</dbReference>
<dbReference type="Gene3D" id="2.115.10.20">
    <property type="entry name" value="Glycosyl hydrolase domain, family 43"/>
    <property type="match status" value="1"/>
</dbReference>
<dbReference type="PANTHER" id="PTHR43301:SF3">
    <property type="entry name" value="ARABINAN ENDO-1,5-ALPHA-L-ARABINOSIDASE A-RELATED"/>
    <property type="match status" value="1"/>
</dbReference>
<keyword evidence="2 5" id="KW-0378">Hydrolase</keyword>
<evidence type="ECO:0000256" key="1">
    <source>
        <dbReference type="ARBA" id="ARBA00009902"/>
    </source>
</evidence>
<protein>
    <submittedName>
        <fullName evidence="5">Glycoside hydrolase family 43 protein</fullName>
    </submittedName>
</protein>
<dbReference type="EMBL" id="JBHUMQ010000061">
    <property type="protein sequence ID" value="MFD2696169.1"/>
    <property type="molecule type" value="Genomic_DNA"/>
</dbReference>
<dbReference type="SUPFAM" id="SSF75005">
    <property type="entry name" value="Arabinanase/levansucrase/invertase"/>
    <property type="match status" value="1"/>
</dbReference>
<dbReference type="InterPro" id="IPR050727">
    <property type="entry name" value="GH43_arabinanases"/>
</dbReference>
<dbReference type="Proteomes" id="UP001597399">
    <property type="component" value="Unassembled WGS sequence"/>
</dbReference>
<comment type="caution">
    <text evidence="5">The sequence shown here is derived from an EMBL/GenBank/DDBJ whole genome shotgun (WGS) entry which is preliminary data.</text>
</comment>
<evidence type="ECO:0000256" key="3">
    <source>
        <dbReference type="ARBA" id="ARBA00023295"/>
    </source>
</evidence>
<dbReference type="PANTHER" id="PTHR43301">
    <property type="entry name" value="ARABINAN ENDO-1,5-ALPHA-L-ARABINOSIDASE"/>
    <property type="match status" value="1"/>
</dbReference>
<evidence type="ECO:0000259" key="4">
    <source>
        <dbReference type="Pfam" id="PF00251"/>
    </source>
</evidence>
<dbReference type="InterPro" id="IPR023296">
    <property type="entry name" value="Glyco_hydro_beta-prop_sf"/>
</dbReference>
<proteinExistence type="inferred from homology"/>
<dbReference type="CDD" id="cd08983">
    <property type="entry name" value="GH43_Bt3655-like"/>
    <property type="match status" value="1"/>
</dbReference>
<comment type="similarity">
    <text evidence="1">Belongs to the glycosyl hydrolase 32 family.</text>
</comment>
<reference evidence="6" key="1">
    <citation type="journal article" date="2019" name="Int. J. Syst. Evol. Microbiol.">
        <title>The Global Catalogue of Microorganisms (GCM) 10K type strain sequencing project: providing services to taxonomists for standard genome sequencing and annotation.</title>
        <authorList>
            <consortium name="The Broad Institute Genomics Platform"/>
            <consortium name="The Broad Institute Genome Sequencing Center for Infectious Disease"/>
            <person name="Wu L."/>
            <person name="Ma J."/>
        </authorList>
    </citation>
    <scope>NUCLEOTIDE SEQUENCE [LARGE SCALE GENOMIC DNA]</scope>
    <source>
        <strain evidence="6">TISTR 2466</strain>
    </source>
</reference>
<feature type="domain" description="Glycosyl hydrolase family 32 N-terminal" evidence="4">
    <location>
        <begin position="13"/>
        <end position="180"/>
    </location>
</feature>
<dbReference type="GO" id="GO:0016787">
    <property type="term" value="F:hydrolase activity"/>
    <property type="evidence" value="ECO:0007669"/>
    <property type="project" value="UniProtKB-KW"/>
</dbReference>
<evidence type="ECO:0000256" key="2">
    <source>
        <dbReference type="ARBA" id="ARBA00022801"/>
    </source>
</evidence>